<dbReference type="Pfam" id="PF26514">
    <property type="entry name" value="DUF8173"/>
    <property type="match status" value="1"/>
</dbReference>
<protein>
    <submittedName>
        <fullName evidence="4">Polymer-forming cytoskeletal protein</fullName>
    </submittedName>
</protein>
<keyword evidence="2" id="KW-0732">Signal</keyword>
<evidence type="ECO:0000256" key="1">
    <source>
        <dbReference type="SAM" id="Phobius"/>
    </source>
</evidence>
<keyword evidence="5" id="KW-1185">Reference proteome</keyword>
<evidence type="ECO:0000313" key="5">
    <source>
        <dbReference type="Proteomes" id="UP000617041"/>
    </source>
</evidence>
<feature type="transmembrane region" description="Helical" evidence="1">
    <location>
        <begin position="234"/>
        <end position="257"/>
    </location>
</feature>
<gene>
    <name evidence="4" type="ORF">I8E28_09170</name>
</gene>
<name>A0A934Q185_9BURK</name>
<evidence type="ECO:0000259" key="3">
    <source>
        <dbReference type="Pfam" id="PF26514"/>
    </source>
</evidence>
<proteinExistence type="predicted"/>
<dbReference type="RefSeq" id="WP_200787678.1">
    <property type="nucleotide sequence ID" value="NZ_JAEDAO010000001.1"/>
</dbReference>
<comment type="caution">
    <text evidence="4">The sequence shown here is derived from an EMBL/GenBank/DDBJ whole genome shotgun (WGS) entry which is preliminary data.</text>
</comment>
<reference evidence="4" key="1">
    <citation type="submission" date="2020-12" db="EMBL/GenBank/DDBJ databases">
        <title>Ramlibacter sp. nov., isolated from a freshwater alga, Cryptomonas.</title>
        <authorList>
            <person name="Kim H.M."/>
            <person name="Jeon C.O."/>
        </authorList>
    </citation>
    <scope>NUCLEOTIDE SEQUENCE</scope>
    <source>
        <strain evidence="4">CrO1</strain>
    </source>
</reference>
<feature type="domain" description="DUF8173" evidence="3">
    <location>
        <begin position="175"/>
        <end position="344"/>
    </location>
</feature>
<evidence type="ECO:0000313" key="4">
    <source>
        <dbReference type="EMBL" id="MBK0392762.1"/>
    </source>
</evidence>
<dbReference type="InterPro" id="IPR058486">
    <property type="entry name" value="DUF8173"/>
</dbReference>
<feature type="transmembrane region" description="Helical" evidence="1">
    <location>
        <begin position="263"/>
        <end position="285"/>
    </location>
</feature>
<accession>A0A934Q185</accession>
<feature type="transmembrane region" description="Helical" evidence="1">
    <location>
        <begin position="322"/>
        <end position="341"/>
    </location>
</feature>
<feature type="transmembrane region" description="Helical" evidence="1">
    <location>
        <begin position="196"/>
        <end position="213"/>
    </location>
</feature>
<keyword evidence="1" id="KW-0812">Transmembrane</keyword>
<feature type="chain" id="PRO_5036690201" evidence="2">
    <location>
        <begin position="26"/>
        <end position="364"/>
    </location>
</feature>
<organism evidence="4 5">
    <name type="scientific">Ramlibacter algicola</name>
    <dbReference type="NCBI Taxonomy" id="2795217"/>
    <lineage>
        <taxon>Bacteria</taxon>
        <taxon>Pseudomonadati</taxon>
        <taxon>Pseudomonadota</taxon>
        <taxon>Betaproteobacteria</taxon>
        <taxon>Burkholderiales</taxon>
        <taxon>Comamonadaceae</taxon>
        <taxon>Ramlibacter</taxon>
    </lineage>
</organism>
<dbReference type="SUPFAM" id="SSF51161">
    <property type="entry name" value="Trimeric LpxA-like enzymes"/>
    <property type="match status" value="1"/>
</dbReference>
<dbReference type="AlphaFoldDB" id="A0A934Q185"/>
<dbReference type="InterPro" id="IPR011004">
    <property type="entry name" value="Trimer_LpxA-like_sf"/>
</dbReference>
<keyword evidence="1" id="KW-1133">Transmembrane helix</keyword>
<dbReference type="EMBL" id="JAEDAO010000001">
    <property type="protein sequence ID" value="MBK0392762.1"/>
    <property type="molecule type" value="Genomic_DNA"/>
</dbReference>
<keyword evidence="1" id="KW-0472">Membrane</keyword>
<evidence type="ECO:0000256" key="2">
    <source>
        <dbReference type="SAM" id="SignalP"/>
    </source>
</evidence>
<dbReference type="Proteomes" id="UP000617041">
    <property type="component" value="Unassembled WGS sequence"/>
</dbReference>
<sequence>MPTHSLHALRAFACALLLAAVPMLAAAKGEVNDLFAAGANVSVDRPVTGDAMLAGGTVEVRAPVSDRVRVAGGDVMVDSTIGGKVLAAGGNVTIGPEAVIGGDARVYAGDAQVDGRIEGNLHVSAGKVSINGQVRGDVVVRAGSVELGRDARIGGLLRYTGAELRRDEGAVVGGAVIHDAEARESRKYTIQGPGRASGVFFFVLELVVGALLLRFAPNFSARAADRTADSPASMVGLGFVVLVMLPVVFILLCILIIGIPFALALGAAVPVILLLSFALAVLGLAHRLPAMFRQAEPLHVSGQLAWFAIALAAVLVVGTVPVLGWLVMALFLLAGLGAFTLEIRRRRTGGPSSGGAPAGRPIAA</sequence>
<feature type="signal peptide" evidence="2">
    <location>
        <begin position="1"/>
        <end position="25"/>
    </location>
</feature>
<feature type="transmembrane region" description="Helical" evidence="1">
    <location>
        <begin position="297"/>
        <end position="316"/>
    </location>
</feature>